<name>S3DD95_GLAL2</name>
<organism evidence="1 2">
    <name type="scientific">Glarea lozoyensis (strain ATCC 20868 / MF5171)</name>
    <dbReference type="NCBI Taxonomy" id="1116229"/>
    <lineage>
        <taxon>Eukaryota</taxon>
        <taxon>Fungi</taxon>
        <taxon>Dikarya</taxon>
        <taxon>Ascomycota</taxon>
        <taxon>Pezizomycotina</taxon>
        <taxon>Leotiomycetes</taxon>
        <taxon>Helotiales</taxon>
        <taxon>Helotiaceae</taxon>
        <taxon>Glarea</taxon>
    </lineage>
</organism>
<dbReference type="HOGENOM" id="CLU_1256121_0_0_1"/>
<gene>
    <name evidence="1" type="ORF">GLAREA_05700</name>
</gene>
<dbReference type="Proteomes" id="UP000016922">
    <property type="component" value="Unassembled WGS sequence"/>
</dbReference>
<evidence type="ECO:0000313" key="1">
    <source>
        <dbReference type="EMBL" id="EPE36362.1"/>
    </source>
</evidence>
<accession>S3DD95</accession>
<protein>
    <submittedName>
        <fullName evidence="1">Uncharacterized protein</fullName>
    </submittedName>
</protein>
<dbReference type="RefSeq" id="XP_008077180.1">
    <property type="nucleotide sequence ID" value="XM_008078989.1"/>
</dbReference>
<evidence type="ECO:0000313" key="2">
    <source>
        <dbReference type="Proteomes" id="UP000016922"/>
    </source>
</evidence>
<reference evidence="1 2" key="1">
    <citation type="journal article" date="2013" name="BMC Genomics">
        <title>Genomics-driven discovery of the pneumocandin biosynthetic gene cluster in the fungus Glarea lozoyensis.</title>
        <authorList>
            <person name="Chen L."/>
            <person name="Yue Q."/>
            <person name="Zhang X."/>
            <person name="Xiang M."/>
            <person name="Wang C."/>
            <person name="Li S."/>
            <person name="Che Y."/>
            <person name="Ortiz-Lopez F.J."/>
            <person name="Bills G.F."/>
            <person name="Liu X."/>
            <person name="An Z."/>
        </authorList>
    </citation>
    <scope>NUCLEOTIDE SEQUENCE [LARGE SCALE GENOMIC DNA]</scope>
    <source>
        <strain evidence="2">ATCC 20868 / MF5171</strain>
    </source>
</reference>
<sequence length="242" mass="28159">MADRASVKSLTEQRFLNFTRSNFDYSLLNEDPILEGGSTIGQLVRHTSGSILSSIFYLRNLDFQHQEQQKYWQRIEIREALNGEGWDDVVRCRLIIPRGIRNMKSETWQKYVLRAFKYHVSSPTSDVSPLYWSASHILEKLKQCQIPVLKYDHIKWYGFTVTNNTIGVVRIWTLYRFPTYGQLSRETLDHIARWTEAEGGARIVDWNQVAEGLSSELVGEGDTDKAKDLIREWASYLDPYAD</sequence>
<proteinExistence type="predicted"/>
<keyword evidence="2" id="KW-1185">Reference proteome</keyword>
<dbReference type="GeneID" id="19464754"/>
<dbReference type="KEGG" id="glz:GLAREA_05700"/>
<dbReference type="AlphaFoldDB" id="S3DD95"/>
<dbReference type="EMBL" id="KE145353">
    <property type="protein sequence ID" value="EPE36362.1"/>
    <property type="molecule type" value="Genomic_DNA"/>
</dbReference>